<organism evidence="3 4">
    <name type="scientific">Neobacillus novalis</name>
    <dbReference type="NCBI Taxonomy" id="220687"/>
    <lineage>
        <taxon>Bacteria</taxon>
        <taxon>Bacillati</taxon>
        <taxon>Bacillota</taxon>
        <taxon>Bacilli</taxon>
        <taxon>Bacillales</taxon>
        <taxon>Bacillaceae</taxon>
        <taxon>Neobacillus</taxon>
    </lineage>
</organism>
<dbReference type="Pfam" id="PF08874">
    <property type="entry name" value="DUF1835"/>
    <property type="match status" value="1"/>
</dbReference>
<dbReference type="Proteomes" id="UP001178288">
    <property type="component" value="Chromosome"/>
</dbReference>
<name>A0AA95MSW3_9BACI</name>
<accession>A0AA95MSW3</accession>
<dbReference type="AlphaFoldDB" id="A0AA95MSW3"/>
<reference evidence="3" key="1">
    <citation type="submission" date="2023-05" db="EMBL/GenBank/DDBJ databases">
        <title>Comparative genomics of Bacillaceae isolates and their secondary metabolite potential.</title>
        <authorList>
            <person name="Song L."/>
            <person name="Nielsen L.J."/>
            <person name="Mohite O."/>
            <person name="Xu X."/>
            <person name="Weber T."/>
            <person name="Kovacs A.T."/>
        </authorList>
    </citation>
    <scope>NUCLEOTIDE SEQUENCE</scope>
    <source>
        <strain evidence="3">XLM17</strain>
    </source>
</reference>
<dbReference type="EMBL" id="CP126114">
    <property type="protein sequence ID" value="WHY87188.1"/>
    <property type="molecule type" value="Genomic_DNA"/>
</dbReference>
<evidence type="ECO:0000259" key="2">
    <source>
        <dbReference type="Pfam" id="PF12395"/>
    </source>
</evidence>
<sequence>MKSREDYPFIYFFAEPNVVFVYKIEDEKYLTVSELSERGEWTQFEINHEDEFEIFNHEEWKPLEGRGYSLRLDDTNFMVGEINQLIQNQRKSRQKKDRSITAPVHLVSSASAAGALRFGLAQPKTVIEFDGFFSIGPIWKLESKIGQARRNEWLNENINSGHAEYERENNFTNTLLELEDLPANAPIYIWYANNGGEQTGIRFILHLLREKANQIFLMNTTELYQQWLASNEEIRSIVHTDELDPEQLTFLFEKNKAANPLSQEERIQFQREWEVLAESKGVLRLWQNGAVTEVPEQYYDLLIINTIEQLHREQEAKDFIRTGRVIGEILHHMYESVGDSYLEYRIRHLVYSGVLELKGIPKSMRHYSVKLRDR</sequence>
<dbReference type="InterPro" id="IPR022123">
    <property type="entry name" value="DUF3658"/>
</dbReference>
<evidence type="ECO:0000313" key="3">
    <source>
        <dbReference type="EMBL" id="WHY87188.1"/>
    </source>
</evidence>
<dbReference type="InterPro" id="IPR014973">
    <property type="entry name" value="DUF1835"/>
</dbReference>
<evidence type="ECO:0000259" key="1">
    <source>
        <dbReference type="Pfam" id="PF08874"/>
    </source>
</evidence>
<dbReference type="Pfam" id="PF12395">
    <property type="entry name" value="DUF3658"/>
    <property type="match status" value="1"/>
</dbReference>
<feature type="domain" description="DUF1835" evidence="1">
    <location>
        <begin position="104"/>
        <end position="220"/>
    </location>
</feature>
<dbReference type="RefSeq" id="WP_066083175.1">
    <property type="nucleotide sequence ID" value="NZ_CP126114.1"/>
</dbReference>
<gene>
    <name evidence="3" type="ORF">QNH39_04830</name>
</gene>
<dbReference type="KEGG" id="nnv:QNH39_04830"/>
<keyword evidence="4" id="KW-1185">Reference proteome</keyword>
<proteinExistence type="predicted"/>
<evidence type="ECO:0000313" key="4">
    <source>
        <dbReference type="Proteomes" id="UP001178288"/>
    </source>
</evidence>
<protein>
    <submittedName>
        <fullName evidence="3">DUF1835 domain-containing protein</fullName>
    </submittedName>
</protein>
<feature type="domain" description="DUF3658" evidence="2">
    <location>
        <begin position="256"/>
        <end position="367"/>
    </location>
</feature>